<gene>
    <name evidence="1" type="ORF">CCS77_0606</name>
</gene>
<proteinExistence type="predicted"/>
<dbReference type="AlphaFoldDB" id="A0A2R4NZ08"/>
<evidence type="ECO:0000313" key="2">
    <source>
        <dbReference type="Proteomes" id="UP000241854"/>
    </source>
</evidence>
<evidence type="ECO:0000313" key="1">
    <source>
        <dbReference type="EMBL" id="AVX43667.1"/>
    </source>
</evidence>
<organism evidence="1 2">
    <name type="scientific">Campylobacter concisus</name>
    <dbReference type="NCBI Taxonomy" id="199"/>
    <lineage>
        <taxon>Bacteria</taxon>
        <taxon>Pseudomonadati</taxon>
        <taxon>Campylobacterota</taxon>
        <taxon>Epsilonproteobacteria</taxon>
        <taxon>Campylobacterales</taxon>
        <taxon>Campylobacteraceae</taxon>
        <taxon>Campylobacter</taxon>
    </lineage>
</organism>
<dbReference type="Proteomes" id="UP000241854">
    <property type="component" value="Chromosome"/>
</dbReference>
<accession>A0A2R4NZ08</accession>
<reference evidence="1 2" key="1">
    <citation type="journal article" date="2018" name="Emerg. Microbes Infect.">
        <title>Genomic analysis of oral Campylobacter concisus strains identified a potential bacterial molecular marker associated with active Crohn's disease.</title>
        <authorList>
            <person name="Liu F."/>
            <person name="Ma R."/>
            <person name="Tay C.Y.A."/>
            <person name="Octavia S."/>
            <person name="Lan R."/>
            <person name="Chung H.K.L."/>
            <person name="Riordan S.M."/>
            <person name="Grimm M.C."/>
            <person name="Leong R.W."/>
            <person name="Tanaka M.M."/>
            <person name="Connor S."/>
            <person name="Zhang L."/>
        </authorList>
    </citation>
    <scope>NUCLEOTIDE SEQUENCE [LARGE SCALE GENOMIC DNA]</scope>
    <source>
        <strain evidence="1 2">P2CDO4</strain>
    </source>
</reference>
<name>A0A2R4NZ08_9BACT</name>
<dbReference type="EMBL" id="CP021642">
    <property type="protein sequence ID" value="AVX43667.1"/>
    <property type="molecule type" value="Genomic_DNA"/>
</dbReference>
<protein>
    <submittedName>
        <fullName evidence="1">Uncharacterized protein</fullName>
    </submittedName>
</protein>
<sequence>MINLRKRFGAKFARSRLLAFLACHSLINLDKFIPYVNFLAQKSL</sequence>